<dbReference type="OrthoDB" id="10370082at2759"/>
<name>A0A6G5AGT3_RHIMP</name>
<organism evidence="2">
    <name type="scientific">Rhipicephalus microplus</name>
    <name type="common">Cattle tick</name>
    <name type="synonym">Boophilus microplus</name>
    <dbReference type="NCBI Taxonomy" id="6941"/>
    <lineage>
        <taxon>Eukaryota</taxon>
        <taxon>Metazoa</taxon>
        <taxon>Ecdysozoa</taxon>
        <taxon>Arthropoda</taxon>
        <taxon>Chelicerata</taxon>
        <taxon>Arachnida</taxon>
        <taxon>Acari</taxon>
        <taxon>Parasitiformes</taxon>
        <taxon>Ixodida</taxon>
        <taxon>Ixodoidea</taxon>
        <taxon>Ixodidae</taxon>
        <taxon>Rhipicephalinae</taxon>
        <taxon>Rhipicephalus</taxon>
        <taxon>Boophilus</taxon>
    </lineage>
</organism>
<sequence length="103" mass="10877">MLGLQGIHTALDFVPPPGGFQSGPEGYKGPGVSGKPKEWKGGYMWSDCTKCRCLFAFNASLYGDKIGCTSSATMKCTCAADACTDDRMAECANEVAAQPIHYG</sequence>
<evidence type="ECO:0000313" key="2">
    <source>
        <dbReference type="EMBL" id="NIE50144.1"/>
    </source>
</evidence>
<dbReference type="EMBL" id="GIKN01007871">
    <property type="protein sequence ID" value="NIE50144.1"/>
    <property type="molecule type" value="Transcribed_RNA"/>
</dbReference>
<dbReference type="AlphaFoldDB" id="A0A6G5AGT3"/>
<dbReference type="VEuPathDB" id="VectorBase:LOC119182148"/>
<protein>
    <submittedName>
        <fullName evidence="2">Uncharacterized protein</fullName>
    </submittedName>
</protein>
<reference evidence="2" key="1">
    <citation type="submission" date="2020-03" db="EMBL/GenBank/DDBJ databases">
        <title>A transcriptome and proteome of the tick Rhipicephalus microplus shaped by the genetic composition of its hosts and developmental stage.</title>
        <authorList>
            <person name="Garcia G.R."/>
            <person name="Ribeiro J.M.C."/>
            <person name="Maruyama S.R."/>
            <person name="Gardinasse L.G."/>
            <person name="Nelson K."/>
            <person name="Ferreira B.R."/>
            <person name="Andrade T.G."/>
            <person name="Santos I.K.F.M."/>
        </authorList>
    </citation>
    <scope>NUCLEOTIDE SEQUENCE</scope>
    <source>
        <strain evidence="2">NSGR</strain>
        <tissue evidence="2">Salivary glands</tissue>
    </source>
</reference>
<feature type="region of interest" description="Disordered" evidence="1">
    <location>
        <begin position="15"/>
        <end position="36"/>
    </location>
</feature>
<proteinExistence type="predicted"/>
<evidence type="ECO:0000256" key="1">
    <source>
        <dbReference type="SAM" id="MobiDB-lite"/>
    </source>
</evidence>
<accession>A0A6G5AGT3</accession>